<comment type="caution">
    <text evidence="2">The sequence shown here is derived from an EMBL/GenBank/DDBJ whole genome shotgun (WGS) entry which is preliminary data.</text>
</comment>
<feature type="compositionally biased region" description="Basic and acidic residues" evidence="1">
    <location>
        <begin position="154"/>
        <end position="167"/>
    </location>
</feature>
<dbReference type="EMBL" id="JAGMUU010000005">
    <property type="protein sequence ID" value="KAH7151853.1"/>
    <property type="molecule type" value="Genomic_DNA"/>
</dbReference>
<keyword evidence="3" id="KW-1185">Reference proteome</keyword>
<dbReference type="AlphaFoldDB" id="A0A9P9F3Y6"/>
<name>A0A9P9F3Y6_9HYPO</name>
<gene>
    <name evidence="2" type="ORF">B0J13DRAFT_250206</name>
</gene>
<sequence>MQRLNFEKGRERSAEREKQICRRSGSATRGWHLKTKANRVRTSMTGSCVVRLRCAFCVLPFASLSLKVRRLRGRGKVLKVEGGREGEGEREKGRGKRNGCVMSASECVLCKGKERKGRRAKDENELLGPRAILSLARPTSPSGPKSKAKKHKTSKDGSARARRDAGRRQRREGRFSSQWSSGHAGRRSVHFTSSSSRADSRYSRKESEVS</sequence>
<proteinExistence type="predicted"/>
<feature type="compositionally biased region" description="Basic and acidic residues" evidence="1">
    <location>
        <begin position="198"/>
        <end position="210"/>
    </location>
</feature>
<reference evidence="2" key="1">
    <citation type="journal article" date="2021" name="Nat. Commun.">
        <title>Genetic determinants of endophytism in the Arabidopsis root mycobiome.</title>
        <authorList>
            <person name="Mesny F."/>
            <person name="Miyauchi S."/>
            <person name="Thiergart T."/>
            <person name="Pickel B."/>
            <person name="Atanasova L."/>
            <person name="Karlsson M."/>
            <person name="Huettel B."/>
            <person name="Barry K.W."/>
            <person name="Haridas S."/>
            <person name="Chen C."/>
            <person name="Bauer D."/>
            <person name="Andreopoulos W."/>
            <person name="Pangilinan J."/>
            <person name="LaButti K."/>
            <person name="Riley R."/>
            <person name="Lipzen A."/>
            <person name="Clum A."/>
            <person name="Drula E."/>
            <person name="Henrissat B."/>
            <person name="Kohler A."/>
            <person name="Grigoriev I.V."/>
            <person name="Martin F.M."/>
            <person name="Hacquard S."/>
        </authorList>
    </citation>
    <scope>NUCLEOTIDE SEQUENCE</scope>
    <source>
        <strain evidence="2">MPI-CAGE-AT-0021</strain>
    </source>
</reference>
<evidence type="ECO:0000313" key="2">
    <source>
        <dbReference type="EMBL" id="KAH7151853.1"/>
    </source>
</evidence>
<dbReference type="Proteomes" id="UP000717696">
    <property type="component" value="Unassembled WGS sequence"/>
</dbReference>
<accession>A0A9P9F3Y6</accession>
<evidence type="ECO:0000256" key="1">
    <source>
        <dbReference type="SAM" id="MobiDB-lite"/>
    </source>
</evidence>
<evidence type="ECO:0000313" key="3">
    <source>
        <dbReference type="Proteomes" id="UP000717696"/>
    </source>
</evidence>
<feature type="region of interest" description="Disordered" evidence="1">
    <location>
        <begin position="118"/>
        <end position="210"/>
    </location>
</feature>
<protein>
    <submittedName>
        <fullName evidence="2">Uncharacterized protein</fullName>
    </submittedName>
</protein>
<organism evidence="2 3">
    <name type="scientific">Dactylonectria estremocensis</name>
    <dbReference type="NCBI Taxonomy" id="1079267"/>
    <lineage>
        <taxon>Eukaryota</taxon>
        <taxon>Fungi</taxon>
        <taxon>Dikarya</taxon>
        <taxon>Ascomycota</taxon>
        <taxon>Pezizomycotina</taxon>
        <taxon>Sordariomycetes</taxon>
        <taxon>Hypocreomycetidae</taxon>
        <taxon>Hypocreales</taxon>
        <taxon>Nectriaceae</taxon>
        <taxon>Dactylonectria</taxon>
    </lineage>
</organism>